<dbReference type="Gramene" id="AET2Gv20227400.17">
    <property type="protein sequence ID" value="AET2Gv20227400.17"/>
    <property type="gene ID" value="AET2Gv20227400"/>
</dbReference>
<feature type="chain" id="PRO_5019547042" description="GH3 C-terminal domain-containing protein" evidence="1">
    <location>
        <begin position="22"/>
        <end position="126"/>
    </location>
</feature>
<reference evidence="4" key="2">
    <citation type="journal article" date="2017" name="Nat. Plants">
        <title>The Aegilops tauschii genome reveals multiple impacts of transposons.</title>
        <authorList>
            <person name="Zhao G."/>
            <person name="Zou C."/>
            <person name="Li K."/>
            <person name="Wang K."/>
            <person name="Li T."/>
            <person name="Gao L."/>
            <person name="Zhang X."/>
            <person name="Wang H."/>
            <person name="Yang Z."/>
            <person name="Liu X."/>
            <person name="Jiang W."/>
            <person name="Mao L."/>
            <person name="Kong X."/>
            <person name="Jiao Y."/>
            <person name="Jia J."/>
        </authorList>
    </citation>
    <scope>NUCLEOTIDE SEQUENCE [LARGE SCALE GENOMIC DNA]</scope>
    <source>
        <strain evidence="4">cv. AL8/78</strain>
    </source>
</reference>
<dbReference type="InterPro" id="IPR055378">
    <property type="entry name" value="GH3_C"/>
</dbReference>
<feature type="domain" description="GH3 C-terminal" evidence="2">
    <location>
        <begin position="62"/>
        <end position="123"/>
    </location>
</feature>
<protein>
    <recommendedName>
        <fullName evidence="2">GH3 C-terminal domain-containing protein</fullName>
    </recommendedName>
</protein>
<dbReference type="PANTHER" id="PTHR31901">
    <property type="entry name" value="GH3 DOMAIN-CONTAINING PROTEIN"/>
    <property type="match status" value="1"/>
</dbReference>
<evidence type="ECO:0000259" key="2">
    <source>
        <dbReference type="Pfam" id="PF23572"/>
    </source>
</evidence>
<dbReference type="GO" id="GO:0016881">
    <property type="term" value="F:acid-amino acid ligase activity"/>
    <property type="evidence" value="ECO:0007669"/>
    <property type="project" value="TreeGrafter"/>
</dbReference>
<evidence type="ECO:0000313" key="4">
    <source>
        <dbReference type="Proteomes" id="UP000015105"/>
    </source>
</evidence>
<dbReference type="Proteomes" id="UP000015105">
    <property type="component" value="Chromosome 2D"/>
</dbReference>
<accession>A0A453AQZ3</accession>
<keyword evidence="4" id="KW-1185">Reference proteome</keyword>
<proteinExistence type="predicted"/>
<dbReference type="GO" id="GO:0005737">
    <property type="term" value="C:cytoplasm"/>
    <property type="evidence" value="ECO:0007669"/>
    <property type="project" value="TreeGrafter"/>
</dbReference>
<reference evidence="3" key="4">
    <citation type="submission" date="2019-03" db="UniProtKB">
        <authorList>
            <consortium name="EnsemblPlants"/>
        </authorList>
    </citation>
    <scope>IDENTIFICATION</scope>
</reference>
<dbReference type="PANTHER" id="PTHR31901:SF18">
    <property type="entry name" value="INDOLE-3-ACETIC ACID-AMIDO SYNTHETASE GH3.9-RELATED"/>
    <property type="match status" value="1"/>
</dbReference>
<evidence type="ECO:0000256" key="1">
    <source>
        <dbReference type="SAM" id="SignalP"/>
    </source>
</evidence>
<reference evidence="3" key="3">
    <citation type="journal article" date="2017" name="Nature">
        <title>Genome sequence of the progenitor of the wheat D genome Aegilops tauschii.</title>
        <authorList>
            <person name="Luo M.C."/>
            <person name="Gu Y.Q."/>
            <person name="Puiu D."/>
            <person name="Wang H."/>
            <person name="Twardziok S.O."/>
            <person name="Deal K.R."/>
            <person name="Huo N."/>
            <person name="Zhu T."/>
            <person name="Wang L."/>
            <person name="Wang Y."/>
            <person name="McGuire P.E."/>
            <person name="Liu S."/>
            <person name="Long H."/>
            <person name="Ramasamy R.K."/>
            <person name="Rodriguez J.C."/>
            <person name="Van S.L."/>
            <person name="Yuan L."/>
            <person name="Wang Z."/>
            <person name="Xia Z."/>
            <person name="Xiao L."/>
            <person name="Anderson O.D."/>
            <person name="Ouyang S."/>
            <person name="Liang Y."/>
            <person name="Zimin A.V."/>
            <person name="Pertea G."/>
            <person name="Qi P."/>
            <person name="Bennetzen J.L."/>
            <person name="Dai X."/>
            <person name="Dawson M.W."/>
            <person name="Muller H.G."/>
            <person name="Kugler K."/>
            <person name="Rivarola-Duarte L."/>
            <person name="Spannagl M."/>
            <person name="Mayer K.F.X."/>
            <person name="Lu F.H."/>
            <person name="Bevan M.W."/>
            <person name="Leroy P."/>
            <person name="Li P."/>
            <person name="You F.M."/>
            <person name="Sun Q."/>
            <person name="Liu Z."/>
            <person name="Lyons E."/>
            <person name="Wicker T."/>
            <person name="Salzberg S.L."/>
            <person name="Devos K.M."/>
            <person name="Dvorak J."/>
        </authorList>
    </citation>
    <scope>NUCLEOTIDE SEQUENCE [LARGE SCALE GENOMIC DNA]</scope>
    <source>
        <strain evidence="3">cv. AL8/78</strain>
    </source>
</reference>
<reference evidence="3" key="5">
    <citation type="journal article" date="2021" name="G3 (Bethesda)">
        <title>Aegilops tauschii genome assembly Aet v5.0 features greater sequence contiguity and improved annotation.</title>
        <authorList>
            <person name="Wang L."/>
            <person name="Zhu T."/>
            <person name="Rodriguez J.C."/>
            <person name="Deal K.R."/>
            <person name="Dubcovsky J."/>
            <person name="McGuire P.E."/>
            <person name="Lux T."/>
            <person name="Spannagl M."/>
            <person name="Mayer K.F.X."/>
            <person name="Baldrich P."/>
            <person name="Meyers B.C."/>
            <person name="Huo N."/>
            <person name="Gu Y.Q."/>
            <person name="Zhou H."/>
            <person name="Devos K.M."/>
            <person name="Bennetzen J.L."/>
            <person name="Unver T."/>
            <person name="Budak H."/>
            <person name="Gulick P.J."/>
            <person name="Galiba G."/>
            <person name="Kalapos B."/>
            <person name="Nelson D.R."/>
            <person name="Li P."/>
            <person name="You F.M."/>
            <person name="Luo M.C."/>
            <person name="Dvorak J."/>
        </authorList>
    </citation>
    <scope>NUCLEOTIDE SEQUENCE [LARGE SCALE GENOMIC DNA]</scope>
    <source>
        <strain evidence="3">cv. AL8/78</strain>
    </source>
</reference>
<feature type="signal peptide" evidence="1">
    <location>
        <begin position="1"/>
        <end position="21"/>
    </location>
</feature>
<dbReference type="EnsemblPlants" id="AET2Gv20227400.17">
    <property type="protein sequence ID" value="AET2Gv20227400.17"/>
    <property type="gene ID" value="AET2Gv20227400"/>
</dbReference>
<dbReference type="Pfam" id="PF23572">
    <property type="entry name" value="GH3_C"/>
    <property type="match status" value="1"/>
</dbReference>
<keyword evidence="1" id="KW-0732">Signal</keyword>
<reference evidence="4" key="1">
    <citation type="journal article" date="2014" name="Science">
        <title>Ancient hybridizations among the ancestral genomes of bread wheat.</title>
        <authorList>
            <consortium name="International Wheat Genome Sequencing Consortium,"/>
            <person name="Marcussen T."/>
            <person name="Sandve S.R."/>
            <person name="Heier L."/>
            <person name="Spannagl M."/>
            <person name="Pfeifer M."/>
            <person name="Jakobsen K.S."/>
            <person name="Wulff B.B."/>
            <person name="Steuernagel B."/>
            <person name="Mayer K.F."/>
            <person name="Olsen O.A."/>
        </authorList>
    </citation>
    <scope>NUCLEOTIDE SEQUENCE [LARGE SCALE GENOMIC DNA]</scope>
    <source>
        <strain evidence="4">cv. AL8/78</strain>
    </source>
</reference>
<organism evidence="3 4">
    <name type="scientific">Aegilops tauschii subsp. strangulata</name>
    <name type="common">Goatgrass</name>
    <dbReference type="NCBI Taxonomy" id="200361"/>
    <lineage>
        <taxon>Eukaryota</taxon>
        <taxon>Viridiplantae</taxon>
        <taxon>Streptophyta</taxon>
        <taxon>Embryophyta</taxon>
        <taxon>Tracheophyta</taxon>
        <taxon>Spermatophyta</taxon>
        <taxon>Magnoliopsida</taxon>
        <taxon>Liliopsida</taxon>
        <taxon>Poales</taxon>
        <taxon>Poaceae</taxon>
        <taxon>BOP clade</taxon>
        <taxon>Pooideae</taxon>
        <taxon>Triticodae</taxon>
        <taxon>Triticeae</taxon>
        <taxon>Triticinae</taxon>
        <taxon>Aegilops</taxon>
    </lineage>
</organism>
<dbReference type="AlphaFoldDB" id="A0A453AQZ3"/>
<sequence length="126" mass="14806">MMRRWWGMTSLSAWWMSRSDATMSLWSPHFLVTGFYNRVPQFKFICRRNVILSIDTDKTNEEDLHNSVTRAKKILEDRNHILLEYTSYPDTSTVPGHYVLFWEIKSTCEGVKPLDPQLLESCCISV</sequence>
<name>A0A453AQZ3_AEGTS</name>
<evidence type="ECO:0000313" key="3">
    <source>
        <dbReference type="EnsemblPlants" id="AET2Gv20227400.17"/>
    </source>
</evidence>
<dbReference type="InterPro" id="IPR004993">
    <property type="entry name" value="GH3"/>
</dbReference>